<dbReference type="Proteomes" id="UP000467560">
    <property type="component" value="Unassembled WGS sequence"/>
</dbReference>
<evidence type="ECO:0008006" key="3">
    <source>
        <dbReference type="Google" id="ProtNLM"/>
    </source>
</evidence>
<protein>
    <recommendedName>
        <fullName evidence="3">HNH endonuclease</fullName>
    </recommendedName>
</protein>
<dbReference type="AlphaFoldDB" id="A0A7X1RL90"/>
<reference evidence="1 2" key="1">
    <citation type="submission" date="2019-10" db="EMBL/GenBank/DDBJ databases">
        <title>Streptococcus mitis of the oral and urogenital tracts.</title>
        <authorList>
            <person name="Price T."/>
            <person name="Mores C.R."/>
            <person name="Putonti C."/>
            <person name="Wolfe A.J."/>
        </authorList>
    </citation>
    <scope>NUCLEOTIDE SEQUENCE [LARGE SCALE GENOMIC DNA]</scope>
    <source>
        <strain evidence="1 2">SM16</strain>
    </source>
</reference>
<sequence>MSRKSKLELLSKDISSFLNQCNKGAPTSTILNNNLKELKTVYDKVPTIKKLIDDLSRSNFLDDIIEQDNFFNENYFKYLEQSTSCNPVPNTVLDIGSFYQSNKTDPYFSFKDIYYYIFSEKSETAKKAYSLYYEESIKKYFSKGKYQTYCSVCQQQICIGTRDLDHFLPQSYFPILCLRHFNIVPMCTICNRIYKRDKLPAIPVIHPYKVDFPIEKIPIYLKDLKELEIQKHGLPNEYLNYIKYMGLDERLHHEDMGVIVENILKEIEQKAEGEIRADLVKNKKIENIREILKEVIEGYKISILSHKEPYQFIKLKILEFLLQSEDYKRFVLTLYQKCYIK</sequence>
<evidence type="ECO:0000313" key="2">
    <source>
        <dbReference type="Proteomes" id="UP000467560"/>
    </source>
</evidence>
<name>A0A7X1RL90_STRMT</name>
<dbReference type="EMBL" id="WIJK01000010">
    <property type="protein sequence ID" value="MQQ52295.1"/>
    <property type="molecule type" value="Genomic_DNA"/>
</dbReference>
<accession>A0A7X1RL90</accession>
<evidence type="ECO:0000313" key="1">
    <source>
        <dbReference type="EMBL" id="MQQ52295.1"/>
    </source>
</evidence>
<comment type="caution">
    <text evidence="1">The sequence shown here is derived from an EMBL/GenBank/DDBJ whole genome shotgun (WGS) entry which is preliminary data.</text>
</comment>
<dbReference type="RefSeq" id="WP_153225149.1">
    <property type="nucleotide sequence ID" value="NZ_WIJK01000010.1"/>
</dbReference>
<dbReference type="Gene3D" id="1.10.30.50">
    <property type="match status" value="1"/>
</dbReference>
<proteinExistence type="predicted"/>
<gene>
    <name evidence="1" type="ORF">GEZ89_04840</name>
</gene>
<organism evidence="1 2">
    <name type="scientific">Streptococcus mitis</name>
    <dbReference type="NCBI Taxonomy" id="28037"/>
    <lineage>
        <taxon>Bacteria</taxon>
        <taxon>Bacillati</taxon>
        <taxon>Bacillota</taxon>
        <taxon>Bacilli</taxon>
        <taxon>Lactobacillales</taxon>
        <taxon>Streptococcaceae</taxon>
        <taxon>Streptococcus</taxon>
        <taxon>Streptococcus mitis group</taxon>
    </lineage>
</organism>